<dbReference type="NCBIfam" id="TIGR01930">
    <property type="entry name" value="AcCoA-C-Actrans"/>
    <property type="match status" value="1"/>
</dbReference>
<evidence type="ECO:0000313" key="10">
    <source>
        <dbReference type="Proteomes" id="UP000809273"/>
    </source>
</evidence>
<dbReference type="SUPFAM" id="SSF53901">
    <property type="entry name" value="Thiolase-like"/>
    <property type="match status" value="2"/>
</dbReference>
<feature type="domain" description="Thiolase C-terminal" evidence="8">
    <location>
        <begin position="267"/>
        <end position="387"/>
    </location>
</feature>
<dbReference type="Proteomes" id="UP000809273">
    <property type="component" value="Unassembled WGS sequence"/>
</dbReference>
<protein>
    <recommendedName>
        <fullName evidence="4">acetyl-CoA C-acyltransferase</fullName>
        <ecNumber evidence="4">2.3.1.16</ecNumber>
    </recommendedName>
</protein>
<dbReference type="PANTHER" id="PTHR43853">
    <property type="entry name" value="3-KETOACYL-COA THIOLASE, PEROXISOMAL"/>
    <property type="match status" value="1"/>
</dbReference>
<evidence type="ECO:0000256" key="5">
    <source>
        <dbReference type="PIRSR" id="PIRSR000429-1"/>
    </source>
</evidence>
<feature type="active site" description="Proton acceptor" evidence="5">
    <location>
        <position position="376"/>
    </location>
</feature>
<dbReference type="Pfam" id="PF02803">
    <property type="entry name" value="Thiolase_C"/>
    <property type="match status" value="1"/>
</dbReference>
<keyword evidence="2 6" id="KW-0808">Transferase</keyword>
<dbReference type="Gene3D" id="3.40.47.10">
    <property type="match status" value="1"/>
</dbReference>
<dbReference type="PIRSF" id="PIRSF000429">
    <property type="entry name" value="Ac-CoA_Ac_transf"/>
    <property type="match status" value="1"/>
</dbReference>
<dbReference type="AlphaFoldDB" id="A0A9D8PLS7"/>
<comment type="caution">
    <text evidence="9">The sequence shown here is derived from an EMBL/GenBank/DDBJ whole genome shotgun (WGS) entry which is preliminary data.</text>
</comment>
<dbReference type="PROSITE" id="PS00099">
    <property type="entry name" value="THIOLASE_3"/>
    <property type="match status" value="1"/>
</dbReference>
<evidence type="ECO:0000259" key="8">
    <source>
        <dbReference type="Pfam" id="PF02803"/>
    </source>
</evidence>
<dbReference type="GO" id="GO:0003988">
    <property type="term" value="F:acetyl-CoA C-acyltransferase activity"/>
    <property type="evidence" value="ECO:0007669"/>
    <property type="project" value="UniProtKB-EC"/>
</dbReference>
<feature type="active site" description="Acyl-thioester intermediate" evidence="5">
    <location>
        <position position="92"/>
    </location>
</feature>
<evidence type="ECO:0000256" key="6">
    <source>
        <dbReference type="RuleBase" id="RU003557"/>
    </source>
</evidence>
<dbReference type="InterPro" id="IPR016039">
    <property type="entry name" value="Thiolase-like"/>
</dbReference>
<dbReference type="InterPro" id="IPR020613">
    <property type="entry name" value="Thiolase_CS"/>
</dbReference>
<dbReference type="GO" id="GO:0006635">
    <property type="term" value="P:fatty acid beta-oxidation"/>
    <property type="evidence" value="ECO:0007669"/>
    <property type="project" value="TreeGrafter"/>
</dbReference>
<dbReference type="InterPro" id="IPR050215">
    <property type="entry name" value="Thiolase-like_sf_Thiolase"/>
</dbReference>
<dbReference type="CDD" id="cd00751">
    <property type="entry name" value="thiolase"/>
    <property type="match status" value="1"/>
</dbReference>
<dbReference type="Pfam" id="PF00108">
    <property type="entry name" value="Thiolase_N"/>
    <property type="match status" value="1"/>
</dbReference>
<evidence type="ECO:0000256" key="1">
    <source>
        <dbReference type="ARBA" id="ARBA00010982"/>
    </source>
</evidence>
<evidence type="ECO:0000313" key="9">
    <source>
        <dbReference type="EMBL" id="MBN1571879.1"/>
    </source>
</evidence>
<accession>A0A9D8PLS7</accession>
<dbReference type="InterPro" id="IPR020610">
    <property type="entry name" value="Thiolase_AS"/>
</dbReference>
<feature type="domain" description="Thiolase N-terminal" evidence="7">
    <location>
        <begin position="4"/>
        <end position="253"/>
    </location>
</feature>
<reference evidence="9" key="1">
    <citation type="journal article" date="2021" name="Environ. Microbiol.">
        <title>Genomic characterization of three novel Desulfobacterota classes expand the metabolic and phylogenetic diversity of the phylum.</title>
        <authorList>
            <person name="Murphy C.L."/>
            <person name="Biggerstaff J."/>
            <person name="Eichhorn A."/>
            <person name="Ewing E."/>
            <person name="Shahan R."/>
            <person name="Soriano D."/>
            <person name="Stewart S."/>
            <person name="VanMol K."/>
            <person name="Walker R."/>
            <person name="Walters P."/>
            <person name="Elshahed M.S."/>
            <person name="Youssef N.H."/>
        </authorList>
    </citation>
    <scope>NUCLEOTIDE SEQUENCE</scope>
    <source>
        <strain evidence="9">Zod_Metabat.24</strain>
    </source>
</reference>
<name>A0A9D8PLS7_9DELT</name>
<sequence length="392" mass="42465">MKECVIIDGVRSPNARAHLEKGWLRKITPDVMLTNIYDALFKRNPKVKPEEIEAVFCGTANQAGKQNDIARAAWLAGGYPESVATNGIGQQCPSGMAATEHAARAIMLGEGDTYIASGVEDMAHVPMMFAMEIPPRIAQRYDFNDLPMGATAEKVAAQYKVDRVDMETMAFWSHKKAFEATEAGKFKNEIVPMEGEEEDGTKFMVDRDQWIRETISMEKMATMQSPFKENGVVTAATSSPLTAGACALLLMERGKADKLGLNYSLKYVAGAMAGCDPTVMGIGPIFAVKKLLDRVGMTVKDIGVWEINEAFASQSLACLRDLGIAENAPFDNVNIWGGAIALGHPLGESGARIIVTLNNIMKTDMKHVKYGVATLCGGFGNANASLWENVKA</sequence>
<evidence type="ECO:0000259" key="7">
    <source>
        <dbReference type="Pfam" id="PF00108"/>
    </source>
</evidence>
<keyword evidence="3 6" id="KW-0012">Acyltransferase</keyword>
<dbReference type="EMBL" id="JAFGIX010000008">
    <property type="protein sequence ID" value="MBN1571879.1"/>
    <property type="molecule type" value="Genomic_DNA"/>
</dbReference>
<dbReference type="InterPro" id="IPR020616">
    <property type="entry name" value="Thiolase_N"/>
</dbReference>
<gene>
    <name evidence="9" type="ORF">JW984_01645</name>
</gene>
<comment type="similarity">
    <text evidence="1 6">Belongs to the thiolase-like superfamily. Thiolase family.</text>
</comment>
<dbReference type="PANTHER" id="PTHR43853:SF11">
    <property type="entry name" value="3-KETOACYL-COA THIOLASE FADA"/>
    <property type="match status" value="1"/>
</dbReference>
<evidence type="ECO:0000256" key="2">
    <source>
        <dbReference type="ARBA" id="ARBA00022679"/>
    </source>
</evidence>
<evidence type="ECO:0000256" key="3">
    <source>
        <dbReference type="ARBA" id="ARBA00023315"/>
    </source>
</evidence>
<dbReference type="GO" id="GO:0005737">
    <property type="term" value="C:cytoplasm"/>
    <property type="evidence" value="ECO:0007669"/>
    <property type="project" value="UniProtKB-ARBA"/>
</dbReference>
<feature type="active site" description="Proton acceptor" evidence="5">
    <location>
        <position position="344"/>
    </location>
</feature>
<evidence type="ECO:0000256" key="4">
    <source>
        <dbReference type="ARBA" id="ARBA00024073"/>
    </source>
</evidence>
<dbReference type="InterPro" id="IPR020617">
    <property type="entry name" value="Thiolase_C"/>
</dbReference>
<dbReference type="InterPro" id="IPR002155">
    <property type="entry name" value="Thiolase"/>
</dbReference>
<reference evidence="9" key="2">
    <citation type="submission" date="2021-01" db="EMBL/GenBank/DDBJ databases">
        <authorList>
            <person name="Hahn C.R."/>
            <person name="Youssef N.H."/>
            <person name="Elshahed M."/>
        </authorList>
    </citation>
    <scope>NUCLEOTIDE SEQUENCE</scope>
    <source>
        <strain evidence="9">Zod_Metabat.24</strain>
    </source>
</reference>
<dbReference type="EC" id="2.3.1.16" evidence="4"/>
<dbReference type="PROSITE" id="PS00737">
    <property type="entry name" value="THIOLASE_2"/>
    <property type="match status" value="1"/>
</dbReference>
<proteinExistence type="inferred from homology"/>
<organism evidence="9 10">
    <name type="scientific">Candidatus Zymogenus saltonus</name>
    <dbReference type="NCBI Taxonomy" id="2844893"/>
    <lineage>
        <taxon>Bacteria</taxon>
        <taxon>Deltaproteobacteria</taxon>
        <taxon>Candidatus Zymogenia</taxon>
        <taxon>Candidatus Zymogeniales</taxon>
        <taxon>Candidatus Zymogenaceae</taxon>
        <taxon>Candidatus Zymogenus</taxon>
    </lineage>
</organism>
<dbReference type="GO" id="GO:0010124">
    <property type="term" value="P:phenylacetate catabolic process"/>
    <property type="evidence" value="ECO:0007669"/>
    <property type="project" value="TreeGrafter"/>
</dbReference>